<reference evidence="2 3" key="2">
    <citation type="submission" date="2024-05" db="EMBL/GenBank/DDBJ databases">
        <authorList>
            <person name="Chen Y."/>
            <person name="Shah S."/>
            <person name="Dougan E. K."/>
            <person name="Thang M."/>
            <person name="Chan C."/>
        </authorList>
    </citation>
    <scope>NUCLEOTIDE SEQUENCE [LARGE SCALE GENOMIC DNA]</scope>
</reference>
<dbReference type="AlphaFoldDB" id="A0A9P1CXJ1"/>
<protein>
    <submittedName>
        <fullName evidence="1">Uncharacterized protein</fullName>
    </submittedName>
</protein>
<dbReference type="Proteomes" id="UP001152797">
    <property type="component" value="Unassembled WGS sequence"/>
</dbReference>
<reference evidence="1" key="1">
    <citation type="submission" date="2022-10" db="EMBL/GenBank/DDBJ databases">
        <authorList>
            <person name="Chen Y."/>
            <person name="Dougan E. K."/>
            <person name="Chan C."/>
            <person name="Rhodes N."/>
            <person name="Thang M."/>
        </authorList>
    </citation>
    <scope>NUCLEOTIDE SEQUENCE</scope>
</reference>
<gene>
    <name evidence="1" type="ORF">C1SCF055_LOCUS24447</name>
</gene>
<accession>A0A9P1CXJ1</accession>
<dbReference type="EMBL" id="CAMXCT030002434">
    <property type="protein sequence ID" value="CAL4785438.1"/>
    <property type="molecule type" value="Genomic_DNA"/>
</dbReference>
<evidence type="ECO:0000313" key="3">
    <source>
        <dbReference type="Proteomes" id="UP001152797"/>
    </source>
</evidence>
<evidence type="ECO:0000313" key="1">
    <source>
        <dbReference type="EMBL" id="CAI3998126.1"/>
    </source>
</evidence>
<dbReference type="EMBL" id="CAMXCT010002434">
    <property type="protein sequence ID" value="CAI3998126.1"/>
    <property type="molecule type" value="Genomic_DNA"/>
</dbReference>
<sequence>MAQRLIRYFTILGPCPESLQEGLKSLEQGTKAQDVTFKATALERFPLEDSGGF</sequence>
<proteinExistence type="predicted"/>
<organism evidence="1">
    <name type="scientific">Cladocopium goreaui</name>
    <dbReference type="NCBI Taxonomy" id="2562237"/>
    <lineage>
        <taxon>Eukaryota</taxon>
        <taxon>Sar</taxon>
        <taxon>Alveolata</taxon>
        <taxon>Dinophyceae</taxon>
        <taxon>Suessiales</taxon>
        <taxon>Symbiodiniaceae</taxon>
        <taxon>Cladocopium</taxon>
    </lineage>
</organism>
<evidence type="ECO:0000313" key="2">
    <source>
        <dbReference type="EMBL" id="CAL4785438.1"/>
    </source>
</evidence>
<keyword evidence="3" id="KW-1185">Reference proteome</keyword>
<comment type="caution">
    <text evidence="1">The sequence shown here is derived from an EMBL/GenBank/DDBJ whole genome shotgun (WGS) entry which is preliminary data.</text>
</comment>
<name>A0A9P1CXJ1_9DINO</name>
<dbReference type="EMBL" id="CAMXCT020002434">
    <property type="protein sequence ID" value="CAL1151501.1"/>
    <property type="molecule type" value="Genomic_DNA"/>
</dbReference>